<dbReference type="InterPro" id="IPR001789">
    <property type="entry name" value="Sig_transdc_resp-reg_receiver"/>
</dbReference>
<dbReference type="EMBL" id="AZRA01000021">
    <property type="protein sequence ID" value="KDB53633.1"/>
    <property type="molecule type" value="Genomic_DNA"/>
</dbReference>
<feature type="region of interest" description="Disordered" evidence="22">
    <location>
        <begin position="825"/>
        <end position="849"/>
    </location>
</feature>
<dbReference type="SUPFAM" id="SSF52172">
    <property type="entry name" value="CheY-like"/>
    <property type="match status" value="2"/>
</dbReference>
<dbReference type="eggNOG" id="COG0642">
    <property type="taxonomic scope" value="Bacteria"/>
</dbReference>
<dbReference type="Proteomes" id="UP000026714">
    <property type="component" value="Unassembled WGS sequence"/>
</dbReference>
<feature type="domain" description="Histidine kinase" evidence="23">
    <location>
        <begin position="587"/>
        <end position="817"/>
    </location>
</feature>
<evidence type="ECO:0000256" key="6">
    <source>
        <dbReference type="ARBA" id="ARBA00022679"/>
    </source>
</evidence>
<dbReference type="SUPFAM" id="SSF55781">
    <property type="entry name" value="GAF domain-like"/>
    <property type="match status" value="1"/>
</dbReference>
<dbReference type="SMART" id="SM00388">
    <property type="entry name" value="HisKA"/>
    <property type="match status" value="1"/>
</dbReference>
<dbReference type="STRING" id="34103.SAMN05421778_11262"/>
<protein>
    <recommendedName>
        <fullName evidence="18">Sensory/regulatory protein RpfC</fullName>
        <ecNumber evidence="3">2.7.13.3</ecNumber>
    </recommendedName>
    <alternativeName>
        <fullName evidence="19">Virulence sensor protein BvgS</fullName>
    </alternativeName>
</protein>
<dbReference type="InterPro" id="IPR036097">
    <property type="entry name" value="HisK_dim/P_sf"/>
</dbReference>
<evidence type="ECO:0000256" key="14">
    <source>
        <dbReference type="ARBA" id="ARBA00023026"/>
    </source>
</evidence>
<dbReference type="Gene3D" id="3.30.565.10">
    <property type="entry name" value="Histidine kinase-like ATPase, C-terminal domain"/>
    <property type="match status" value="1"/>
</dbReference>
<feature type="modified residue" description="4-aspartylphosphate" evidence="21">
    <location>
        <position position="913"/>
    </location>
</feature>
<keyword evidence="4" id="KW-1003">Cell membrane</keyword>
<comment type="subunit">
    <text evidence="17">At low DSF concentrations, interacts with RpfF.</text>
</comment>
<feature type="modified residue" description="Phosphohistidine" evidence="20">
    <location>
        <position position="1234"/>
    </location>
</feature>
<evidence type="ECO:0000259" key="26">
    <source>
        <dbReference type="PROSITE" id="PS50894"/>
    </source>
</evidence>
<dbReference type="PROSITE" id="PS50110">
    <property type="entry name" value="RESPONSE_REGULATORY"/>
    <property type="match status" value="2"/>
</dbReference>
<evidence type="ECO:0000256" key="19">
    <source>
        <dbReference type="ARBA" id="ARBA00070152"/>
    </source>
</evidence>
<keyword evidence="15" id="KW-0472">Membrane</keyword>
<organism evidence="27 28">
    <name type="scientific">Sphaerotilus natans subsp. natans DSM 6575</name>
    <dbReference type="NCBI Taxonomy" id="1286631"/>
    <lineage>
        <taxon>Bacteria</taxon>
        <taxon>Pseudomonadati</taxon>
        <taxon>Pseudomonadota</taxon>
        <taxon>Betaproteobacteria</taxon>
        <taxon>Burkholderiales</taxon>
        <taxon>Sphaerotilaceae</taxon>
        <taxon>Sphaerotilus</taxon>
    </lineage>
</organism>
<dbReference type="SUPFAM" id="SSF47226">
    <property type="entry name" value="Histidine-containing phosphotransfer domain, HPT domain"/>
    <property type="match status" value="1"/>
</dbReference>
<dbReference type="EC" id="2.7.13.3" evidence="3"/>
<evidence type="ECO:0000256" key="20">
    <source>
        <dbReference type="PROSITE-ProRule" id="PRU00110"/>
    </source>
</evidence>
<dbReference type="RefSeq" id="WP_051631576.1">
    <property type="nucleotide sequence ID" value="NZ_AZRA01000021.1"/>
</dbReference>
<evidence type="ECO:0000256" key="1">
    <source>
        <dbReference type="ARBA" id="ARBA00000085"/>
    </source>
</evidence>
<dbReference type="GO" id="GO:0005524">
    <property type="term" value="F:ATP binding"/>
    <property type="evidence" value="ECO:0007669"/>
    <property type="project" value="UniProtKB-KW"/>
</dbReference>
<comment type="function">
    <text evidence="16">Member of the two-component regulatory system BvgS/BvgA. Phosphorylates BvgA via a four-step phosphorelay in response to environmental signals.</text>
</comment>
<keyword evidence="7" id="KW-0812">Transmembrane</keyword>
<dbReference type="PROSITE" id="PS50109">
    <property type="entry name" value="HIS_KIN"/>
    <property type="match status" value="1"/>
</dbReference>
<evidence type="ECO:0000256" key="2">
    <source>
        <dbReference type="ARBA" id="ARBA00004651"/>
    </source>
</evidence>
<dbReference type="InterPro" id="IPR036641">
    <property type="entry name" value="HPT_dom_sf"/>
</dbReference>
<evidence type="ECO:0000256" key="13">
    <source>
        <dbReference type="ARBA" id="ARBA00023012"/>
    </source>
</evidence>
<feature type="modified residue" description="4-aspartylphosphate" evidence="21">
    <location>
        <position position="1046"/>
    </location>
</feature>
<keyword evidence="8" id="KW-0732">Signal</keyword>
<evidence type="ECO:0000313" key="27">
    <source>
        <dbReference type="EMBL" id="KDB53633.1"/>
    </source>
</evidence>
<evidence type="ECO:0000256" key="12">
    <source>
        <dbReference type="ARBA" id="ARBA00022989"/>
    </source>
</evidence>
<dbReference type="PROSITE" id="PS50894">
    <property type="entry name" value="HPT"/>
    <property type="match status" value="1"/>
</dbReference>
<dbReference type="PANTHER" id="PTHR45339:SF1">
    <property type="entry name" value="HYBRID SIGNAL TRANSDUCTION HISTIDINE KINASE J"/>
    <property type="match status" value="1"/>
</dbReference>
<evidence type="ECO:0000313" key="28">
    <source>
        <dbReference type="Proteomes" id="UP000026714"/>
    </source>
</evidence>
<dbReference type="InterPro" id="IPR008207">
    <property type="entry name" value="Sig_transdc_His_kin_Hpt_dom"/>
</dbReference>
<evidence type="ECO:0000256" key="10">
    <source>
        <dbReference type="ARBA" id="ARBA00022777"/>
    </source>
</evidence>
<dbReference type="Pfam" id="PF08448">
    <property type="entry name" value="PAS_4"/>
    <property type="match status" value="2"/>
</dbReference>
<reference evidence="27 28" key="1">
    <citation type="journal article" date="2014" name="FEMS Microbiol. Ecol.">
        <title>Sphaerotilus natans encrusted with nanoball-shaped Fe(III) oxide minerals formed by nitrate-reducing mixotrophic Fe(II) oxidation.</title>
        <authorList>
            <person name="Park S."/>
            <person name="Kim D.H."/>
            <person name="Lee J.H."/>
            <person name="Hur H.G."/>
        </authorList>
    </citation>
    <scope>NUCLEOTIDE SEQUENCE [LARGE SCALE GENOMIC DNA]</scope>
    <source>
        <strain evidence="27 28">DSM 6575</strain>
    </source>
</reference>
<dbReference type="SMART" id="SM00448">
    <property type="entry name" value="REC"/>
    <property type="match status" value="2"/>
</dbReference>
<accession>A0A059KRA8</accession>
<dbReference type="InterPro" id="IPR004358">
    <property type="entry name" value="Sig_transdc_His_kin-like_C"/>
</dbReference>
<dbReference type="InterPro" id="IPR003661">
    <property type="entry name" value="HisK_dim/P_dom"/>
</dbReference>
<dbReference type="SMART" id="SM00387">
    <property type="entry name" value="HATPase_c"/>
    <property type="match status" value="1"/>
</dbReference>
<feature type="domain" description="Response regulatory" evidence="24">
    <location>
        <begin position="857"/>
        <end position="980"/>
    </location>
</feature>
<dbReference type="InterPro" id="IPR003594">
    <property type="entry name" value="HATPase_dom"/>
</dbReference>
<evidence type="ECO:0000256" key="9">
    <source>
        <dbReference type="ARBA" id="ARBA00022741"/>
    </source>
</evidence>
<comment type="subcellular location">
    <subcellularLocation>
        <location evidence="2">Cell membrane</location>
        <topology evidence="2">Multi-pass membrane protein</topology>
    </subcellularLocation>
</comment>
<evidence type="ECO:0000259" key="25">
    <source>
        <dbReference type="PROSITE" id="PS50112"/>
    </source>
</evidence>
<dbReference type="GO" id="GO:0000155">
    <property type="term" value="F:phosphorelay sensor kinase activity"/>
    <property type="evidence" value="ECO:0007669"/>
    <property type="project" value="InterPro"/>
</dbReference>
<keyword evidence="12" id="KW-1133">Transmembrane helix</keyword>
<dbReference type="Pfam" id="PF01627">
    <property type="entry name" value="Hpt"/>
    <property type="match status" value="1"/>
</dbReference>
<dbReference type="FunFam" id="1.10.287.130:FF:000002">
    <property type="entry name" value="Two-component osmosensing histidine kinase"/>
    <property type="match status" value="1"/>
</dbReference>
<dbReference type="CDD" id="cd00082">
    <property type="entry name" value="HisKA"/>
    <property type="match status" value="1"/>
</dbReference>
<dbReference type="NCBIfam" id="TIGR00229">
    <property type="entry name" value="sensory_box"/>
    <property type="match status" value="1"/>
</dbReference>
<dbReference type="GO" id="GO:0005886">
    <property type="term" value="C:plasma membrane"/>
    <property type="evidence" value="ECO:0007669"/>
    <property type="project" value="UniProtKB-SubCell"/>
</dbReference>
<evidence type="ECO:0000256" key="11">
    <source>
        <dbReference type="ARBA" id="ARBA00022840"/>
    </source>
</evidence>
<keyword evidence="10 27" id="KW-0418">Kinase</keyword>
<dbReference type="SMART" id="SM00065">
    <property type="entry name" value="GAF"/>
    <property type="match status" value="1"/>
</dbReference>
<dbReference type="InterPro" id="IPR000014">
    <property type="entry name" value="PAS"/>
</dbReference>
<dbReference type="SMART" id="SM00091">
    <property type="entry name" value="PAS"/>
    <property type="match status" value="3"/>
</dbReference>
<evidence type="ECO:0000256" key="8">
    <source>
        <dbReference type="ARBA" id="ARBA00022729"/>
    </source>
</evidence>
<dbReference type="Gene3D" id="1.10.287.130">
    <property type="match status" value="1"/>
</dbReference>
<dbReference type="Pfam" id="PF00072">
    <property type="entry name" value="Response_reg"/>
    <property type="match status" value="2"/>
</dbReference>
<dbReference type="Pfam" id="PF02518">
    <property type="entry name" value="HATPase_c"/>
    <property type="match status" value="1"/>
</dbReference>
<dbReference type="Gene3D" id="3.30.450.40">
    <property type="match status" value="1"/>
</dbReference>
<keyword evidence="6" id="KW-0808">Transferase</keyword>
<evidence type="ECO:0000256" key="16">
    <source>
        <dbReference type="ARBA" id="ARBA00058004"/>
    </source>
</evidence>
<name>A0A059KRA8_9BURK</name>
<evidence type="ECO:0000256" key="17">
    <source>
        <dbReference type="ARBA" id="ARBA00064003"/>
    </source>
</evidence>
<keyword evidence="14" id="KW-0843">Virulence</keyword>
<comment type="caution">
    <text evidence="27">The sequence shown here is derived from an EMBL/GenBank/DDBJ whole genome shotgun (WGS) entry which is preliminary data.</text>
</comment>
<comment type="catalytic activity">
    <reaction evidence="1">
        <text>ATP + protein L-histidine = ADP + protein N-phospho-L-histidine.</text>
        <dbReference type="EC" id="2.7.13.3"/>
    </reaction>
</comment>
<evidence type="ECO:0000256" key="3">
    <source>
        <dbReference type="ARBA" id="ARBA00012438"/>
    </source>
</evidence>
<dbReference type="InterPro" id="IPR035965">
    <property type="entry name" value="PAS-like_dom_sf"/>
</dbReference>
<dbReference type="PRINTS" id="PR00344">
    <property type="entry name" value="BCTRLSENSOR"/>
</dbReference>
<dbReference type="CDD" id="cd00130">
    <property type="entry name" value="PAS"/>
    <property type="match status" value="1"/>
</dbReference>
<gene>
    <name evidence="27" type="ORF">X805_08190</name>
</gene>
<dbReference type="InterPro" id="IPR013656">
    <property type="entry name" value="PAS_4"/>
</dbReference>
<feature type="domain" description="PAS" evidence="25">
    <location>
        <begin position="183"/>
        <end position="255"/>
    </location>
</feature>
<evidence type="ECO:0000256" key="15">
    <source>
        <dbReference type="ARBA" id="ARBA00023136"/>
    </source>
</evidence>
<evidence type="ECO:0000256" key="18">
    <source>
        <dbReference type="ARBA" id="ARBA00068150"/>
    </source>
</evidence>
<sequence>MSPDSVLHHEPEAGSPVLRLARQLRACTTLGEALAQALEALCQYTGASGGSVLKVEDGEPGCALLRPWPLLSWPDEDRIDLDQLVPCAPGQGVLGQALATLAPAQGRISLDAFGPMPWWPPGLSGLLALPVLCADRAVAVLELHQPRPLAAEVRLELEWLGQMLGLLAERERQRERLAQAGRREARLQMLAARIGQGVLITDAQGLVEWVHPGFAQVSGHAPERLQGRRLWEILPGTGGEDTRAALMLRDSLLRGDDFVREMVALRGVDDVLPGGSYWLEIDGRVVIDTVECQPRVVCVCRDVTDRKEREFGIDEGRALLAVLTEHIPISLVVLDAQQFRVVSLNRQAELEFSVAGAQAGGWGLDELLGTPVEERLRPQLVRALGSTGSVEHEFSCPGGAEGERLFSARHVAVRNRLGRPTVLICQLRDITQQRRDARQLRESEERYRELVEAIDEGVFVTSNRSEEPSYVGARVLDMLGLPGQPPWPADGLLSLRVLEQDRPQLERQRELERQGSASDVTLRIHHPVHGLRWLRQRTRVRQLPGGEMRVYGLLDDVTEERERELQLQTARDAAESASRAKSQFMATMSHEIRTPMNGILGMTELLLGTRLDDRQRRFAQAVYRSGESLLEIINDVLDFAKIEAGRLELVTAEFGLHALLDDTLELLAPRAHEKGLELIAQAGDDLPPVVRADALRLRQVLTNLVSNAIKFTERGEVAVHLRLLSPLRPAHGDPADAVRHDLVVEVRDTGIGIAPEAVPRLFTAFTQVHEGMARRYGGTGLGLAISRQLVELMGGTIEVESRPGLGSVFRFTVPVGLPAAGVSGPAPEAGSVAASPQAPQDPALSDPAETAPLPGLSVLVVDDHETNRTVLDNQLGAWGLRVTLAAGGEQALALLRQQAQRPGELPFDLLLIDWHMPDMDGIALAQHLRQQGLARQAHKVLLSSVAAPDDARIARDAGFDLFLHKPVRRTELRQLILGLGAEARPAGEVAAPQFGAQVLVVEDNPVNQEVMGQMLQRLGCAVRVASSAMEGLRQLCERRFDLVLMDIQMPGMDGIEALRCLRSGPDARWRFATPRRTPVIAVTANALAGDEDRFLSLGFDAYLAKPYRQTQLLALLARFLGDRLGPEGMAEVEAAAHTAPGELAPARVEAELERIEHSLRLDLPEPELEPPSEPQPALLDPQAMKRLHDLDPGGRNQLVRRVMQAFDASISRLLPMLEPGPLGHDPAAVRHVTHTLRSSAASLGALRLAALCGECEQALRQGQDARTLTTMLQGLSEEMIRIQTGVRQRLETMTAAAPAQAAETGRLQ</sequence>
<evidence type="ECO:0000256" key="4">
    <source>
        <dbReference type="ARBA" id="ARBA00022475"/>
    </source>
</evidence>
<dbReference type="PROSITE" id="PS50112">
    <property type="entry name" value="PAS"/>
    <property type="match status" value="1"/>
</dbReference>
<dbReference type="InterPro" id="IPR003018">
    <property type="entry name" value="GAF"/>
</dbReference>
<feature type="domain" description="HPt" evidence="26">
    <location>
        <begin position="1195"/>
        <end position="1297"/>
    </location>
</feature>
<keyword evidence="9" id="KW-0547">Nucleotide-binding</keyword>
<keyword evidence="5 21" id="KW-0597">Phosphoprotein</keyword>
<proteinExistence type="predicted"/>
<dbReference type="Gene3D" id="3.30.450.20">
    <property type="entry name" value="PAS domain"/>
    <property type="match status" value="3"/>
</dbReference>
<dbReference type="CDD" id="cd17546">
    <property type="entry name" value="REC_hyHK_CKI1_RcsC-like"/>
    <property type="match status" value="2"/>
</dbReference>
<dbReference type="Gene3D" id="3.40.50.2300">
    <property type="match status" value="2"/>
</dbReference>
<dbReference type="InterPro" id="IPR005467">
    <property type="entry name" value="His_kinase_dom"/>
</dbReference>
<dbReference type="CDD" id="cd16922">
    <property type="entry name" value="HATPase_EvgS-ArcB-TorS-like"/>
    <property type="match status" value="1"/>
</dbReference>
<dbReference type="InterPro" id="IPR029016">
    <property type="entry name" value="GAF-like_dom_sf"/>
</dbReference>
<keyword evidence="13" id="KW-0902">Two-component regulatory system</keyword>
<evidence type="ECO:0000256" key="22">
    <source>
        <dbReference type="SAM" id="MobiDB-lite"/>
    </source>
</evidence>
<dbReference type="SUPFAM" id="SSF47384">
    <property type="entry name" value="Homodimeric domain of signal transducing histidine kinase"/>
    <property type="match status" value="1"/>
</dbReference>
<dbReference type="SUPFAM" id="SSF55874">
    <property type="entry name" value="ATPase domain of HSP90 chaperone/DNA topoisomerase II/histidine kinase"/>
    <property type="match status" value="1"/>
</dbReference>
<evidence type="ECO:0000256" key="5">
    <source>
        <dbReference type="ARBA" id="ARBA00022553"/>
    </source>
</evidence>
<evidence type="ECO:0000259" key="24">
    <source>
        <dbReference type="PROSITE" id="PS50110"/>
    </source>
</evidence>
<dbReference type="Pfam" id="PF01590">
    <property type="entry name" value="GAF"/>
    <property type="match status" value="1"/>
</dbReference>
<dbReference type="InterPro" id="IPR011006">
    <property type="entry name" value="CheY-like_superfamily"/>
</dbReference>
<dbReference type="Pfam" id="PF00512">
    <property type="entry name" value="HisKA"/>
    <property type="match status" value="1"/>
</dbReference>
<dbReference type="Gene3D" id="1.20.120.160">
    <property type="entry name" value="HPT domain"/>
    <property type="match status" value="1"/>
</dbReference>
<evidence type="ECO:0000259" key="23">
    <source>
        <dbReference type="PROSITE" id="PS50109"/>
    </source>
</evidence>
<keyword evidence="11" id="KW-0067">ATP-binding</keyword>
<evidence type="ECO:0000256" key="21">
    <source>
        <dbReference type="PROSITE-ProRule" id="PRU00169"/>
    </source>
</evidence>
<keyword evidence="28" id="KW-1185">Reference proteome</keyword>
<dbReference type="SUPFAM" id="SSF55785">
    <property type="entry name" value="PYP-like sensor domain (PAS domain)"/>
    <property type="match status" value="3"/>
</dbReference>
<dbReference type="InterPro" id="IPR036890">
    <property type="entry name" value="HATPase_C_sf"/>
</dbReference>
<dbReference type="PATRIC" id="fig|1286631.3.peg.808"/>
<dbReference type="PANTHER" id="PTHR45339">
    <property type="entry name" value="HYBRID SIGNAL TRANSDUCTION HISTIDINE KINASE J"/>
    <property type="match status" value="1"/>
</dbReference>
<dbReference type="FunFam" id="3.30.565.10:FF:000010">
    <property type="entry name" value="Sensor histidine kinase RcsC"/>
    <property type="match status" value="1"/>
</dbReference>
<dbReference type="eggNOG" id="COG2202">
    <property type="taxonomic scope" value="Bacteria"/>
</dbReference>
<feature type="domain" description="Response regulatory" evidence="24">
    <location>
        <begin position="997"/>
        <end position="1120"/>
    </location>
</feature>
<evidence type="ECO:0000256" key="7">
    <source>
        <dbReference type="ARBA" id="ARBA00022692"/>
    </source>
</evidence>